<feature type="active site" description="Schiff-base intermediate with acetaldehyde" evidence="6">
    <location>
        <position position="151"/>
    </location>
</feature>
<name>A0ABT6ZK11_9ACTN</name>
<keyword evidence="4 6" id="KW-0704">Schiff base</keyword>
<dbReference type="PANTHER" id="PTHR10889:SF1">
    <property type="entry name" value="DEOXYRIBOSE-PHOSPHATE ALDOLASE"/>
    <property type="match status" value="1"/>
</dbReference>
<dbReference type="GO" id="GO:0004139">
    <property type="term" value="F:deoxyribose-phosphate aldolase activity"/>
    <property type="evidence" value="ECO:0007669"/>
    <property type="project" value="UniProtKB-EC"/>
</dbReference>
<dbReference type="InterPro" id="IPR013785">
    <property type="entry name" value="Aldolase_TIM"/>
</dbReference>
<keyword evidence="8" id="KW-1185">Reference proteome</keyword>
<dbReference type="RefSeq" id="WP_283713539.1">
    <property type="nucleotide sequence ID" value="NZ_JASJEW010000005.1"/>
</dbReference>
<accession>A0ABT6ZK11</accession>
<dbReference type="Gene3D" id="3.20.20.70">
    <property type="entry name" value="Aldolase class I"/>
    <property type="match status" value="1"/>
</dbReference>
<dbReference type="CDD" id="cd00959">
    <property type="entry name" value="DeoC"/>
    <property type="match status" value="1"/>
</dbReference>
<dbReference type="HAMAP" id="MF_00114">
    <property type="entry name" value="DeoC_type1"/>
    <property type="match status" value="1"/>
</dbReference>
<protein>
    <recommendedName>
        <fullName evidence="6">Deoxyribose-phosphate aldolase</fullName>
        <shortName evidence="6">DERA</shortName>
        <ecNumber evidence="6">4.1.2.4</ecNumber>
    </recommendedName>
    <alternativeName>
        <fullName evidence="6">2-deoxy-D-ribose 5-phosphate aldolase</fullName>
    </alternativeName>
    <alternativeName>
        <fullName evidence="6">Phosphodeoxyriboaldolase</fullName>
        <shortName evidence="6">Deoxyriboaldolase</shortName>
    </alternativeName>
</protein>
<feature type="active site" description="Proton donor/acceptor" evidence="6">
    <location>
        <position position="180"/>
    </location>
</feature>
<evidence type="ECO:0000256" key="3">
    <source>
        <dbReference type="ARBA" id="ARBA00023239"/>
    </source>
</evidence>
<dbReference type="SMART" id="SM01133">
    <property type="entry name" value="DeoC"/>
    <property type="match status" value="1"/>
</dbReference>
<feature type="active site" description="Proton donor/acceptor" evidence="6">
    <location>
        <position position="89"/>
    </location>
</feature>
<comment type="function">
    <text evidence="6">Catalyzes a reversible aldol reaction between acetaldehyde and D-glyceraldehyde 3-phosphate to generate 2-deoxy-D-ribose 5-phosphate.</text>
</comment>
<dbReference type="InterPro" id="IPR002915">
    <property type="entry name" value="DeoC/FbaB/LacD_aldolase"/>
</dbReference>
<dbReference type="Proteomes" id="UP001431693">
    <property type="component" value="Unassembled WGS sequence"/>
</dbReference>
<dbReference type="EC" id="4.1.2.4" evidence="6"/>
<gene>
    <name evidence="6 7" type="primary">deoC</name>
    <name evidence="7" type="ORF">QJ043_04740</name>
</gene>
<comment type="catalytic activity">
    <reaction evidence="5 6">
        <text>2-deoxy-D-ribose 5-phosphate = D-glyceraldehyde 3-phosphate + acetaldehyde</text>
        <dbReference type="Rhea" id="RHEA:12821"/>
        <dbReference type="ChEBI" id="CHEBI:15343"/>
        <dbReference type="ChEBI" id="CHEBI:59776"/>
        <dbReference type="ChEBI" id="CHEBI:62877"/>
        <dbReference type="EC" id="4.1.2.4"/>
    </reaction>
</comment>
<sequence length="220" mass="22355">MDVNALIDHTLLRPDAAREEIERLCDEAVAHGFASVCVNTCWVPLCAERLAESPVAVCCVVGFPLGAMATEPKAAETAWAVAAGADEVDMVLNGGWLKSGMDDAVRADIAAVVDAANGRIVKVILETGLLTDEQIVQACELAVEAGAAFVKTSTGFGHGGATVHDVALMAKAVAGRAQVKASGGIHTAQEAESLVAAGASRLGTSSGVAIAEGRTVEGGY</sequence>
<evidence type="ECO:0000256" key="2">
    <source>
        <dbReference type="ARBA" id="ARBA00022490"/>
    </source>
</evidence>
<evidence type="ECO:0000256" key="5">
    <source>
        <dbReference type="ARBA" id="ARBA00048791"/>
    </source>
</evidence>
<reference evidence="7" key="1">
    <citation type="submission" date="2023-05" db="EMBL/GenBank/DDBJ databases">
        <title>[olsenella] sp. nov., isolated from a pig farm feces dump.</title>
        <authorList>
            <person name="Chang Y.-H."/>
        </authorList>
    </citation>
    <scope>NUCLEOTIDE SEQUENCE</scope>
    <source>
        <strain evidence="7">YH-ols2217</strain>
    </source>
</reference>
<dbReference type="NCBIfam" id="TIGR00126">
    <property type="entry name" value="deoC"/>
    <property type="match status" value="1"/>
</dbReference>
<keyword evidence="2 6" id="KW-0963">Cytoplasm</keyword>
<organism evidence="7 8">
    <name type="scientific">Kribbibacterium absianum</name>
    <dbReference type="NCBI Taxonomy" id="3044210"/>
    <lineage>
        <taxon>Bacteria</taxon>
        <taxon>Bacillati</taxon>
        <taxon>Actinomycetota</taxon>
        <taxon>Coriobacteriia</taxon>
        <taxon>Coriobacteriales</taxon>
        <taxon>Kribbibacteriaceae</taxon>
        <taxon>Kribbibacterium</taxon>
    </lineage>
</organism>
<dbReference type="PIRSF" id="PIRSF001357">
    <property type="entry name" value="DeoC"/>
    <property type="match status" value="1"/>
</dbReference>
<proteinExistence type="inferred from homology"/>
<dbReference type="Pfam" id="PF01791">
    <property type="entry name" value="DeoC"/>
    <property type="match status" value="1"/>
</dbReference>
<dbReference type="InterPro" id="IPR028581">
    <property type="entry name" value="DeoC_typeI"/>
</dbReference>
<dbReference type="InterPro" id="IPR011343">
    <property type="entry name" value="DeoC"/>
</dbReference>
<comment type="pathway">
    <text evidence="6">Carbohydrate degradation; 2-deoxy-D-ribose 1-phosphate degradation; D-glyceraldehyde 3-phosphate and acetaldehyde from 2-deoxy-alpha-D-ribose 1-phosphate: step 2/2.</text>
</comment>
<dbReference type="SUPFAM" id="SSF51569">
    <property type="entry name" value="Aldolase"/>
    <property type="match status" value="1"/>
</dbReference>
<evidence type="ECO:0000313" key="8">
    <source>
        <dbReference type="Proteomes" id="UP001431693"/>
    </source>
</evidence>
<comment type="subcellular location">
    <subcellularLocation>
        <location evidence="6">Cytoplasm</location>
    </subcellularLocation>
</comment>
<dbReference type="PANTHER" id="PTHR10889">
    <property type="entry name" value="DEOXYRIBOSE-PHOSPHATE ALDOLASE"/>
    <property type="match status" value="1"/>
</dbReference>
<evidence type="ECO:0000256" key="4">
    <source>
        <dbReference type="ARBA" id="ARBA00023270"/>
    </source>
</evidence>
<keyword evidence="3 6" id="KW-0456">Lyase</keyword>
<evidence type="ECO:0000313" key="7">
    <source>
        <dbReference type="EMBL" id="MDJ1129385.1"/>
    </source>
</evidence>
<dbReference type="EMBL" id="JASJEX010000002">
    <property type="protein sequence ID" value="MDJ1129385.1"/>
    <property type="molecule type" value="Genomic_DNA"/>
</dbReference>
<comment type="caution">
    <text evidence="7">The sequence shown here is derived from an EMBL/GenBank/DDBJ whole genome shotgun (WGS) entry which is preliminary data.</text>
</comment>
<evidence type="ECO:0000256" key="1">
    <source>
        <dbReference type="ARBA" id="ARBA00010936"/>
    </source>
</evidence>
<comment type="similarity">
    <text evidence="1 6">Belongs to the DeoC/FbaB aldolase family. DeoC type 1 subfamily.</text>
</comment>
<evidence type="ECO:0000256" key="6">
    <source>
        <dbReference type="HAMAP-Rule" id="MF_00114"/>
    </source>
</evidence>